<proteinExistence type="predicted"/>
<keyword evidence="3" id="KW-1185">Reference proteome</keyword>
<evidence type="ECO:0000256" key="1">
    <source>
        <dbReference type="SAM" id="SignalP"/>
    </source>
</evidence>
<dbReference type="Pfam" id="PF03407">
    <property type="entry name" value="Nucleotid_trans"/>
    <property type="match status" value="1"/>
</dbReference>
<accession>A0A914GWB8</accession>
<sequence length="334" mass="39021">MHQLLFRPFHLFLLLLSILFYTKICRIDKIQAFLTEQSALLQGKEMAEYVKPFREVIERVGHNSPAILILNQHALNITLNFICNLRLFPGASERLIAVVFDHNSEIVLRNSFPHLNVIHWPLKALTDKFGSGDGRYQLFQYFRAKLAAFLTELVDSFWMVQADTIWRENLFKLIDVDNDTDEYRRADLIFDSEGTDGLLSSMIPYRLLSNWRHSYGSNDKEDRPALFQFDGGDNAGDKFNKMRAEGHLFVDVNTIDGWKDEKGFGRVAQCLERKTEEVARAADERGHRKGRERRRNWAMSIIHGLFEWVYGRFPGIKRFLITELFPHYAAHFFI</sequence>
<dbReference type="AlphaFoldDB" id="A0A914GWB8"/>
<feature type="signal peptide" evidence="1">
    <location>
        <begin position="1"/>
        <end position="24"/>
    </location>
</feature>
<organism evidence="3 4">
    <name type="scientific">Globodera rostochiensis</name>
    <name type="common">Golden nematode worm</name>
    <name type="synonym">Heterodera rostochiensis</name>
    <dbReference type="NCBI Taxonomy" id="31243"/>
    <lineage>
        <taxon>Eukaryota</taxon>
        <taxon>Metazoa</taxon>
        <taxon>Ecdysozoa</taxon>
        <taxon>Nematoda</taxon>
        <taxon>Chromadorea</taxon>
        <taxon>Rhabditida</taxon>
        <taxon>Tylenchina</taxon>
        <taxon>Tylenchomorpha</taxon>
        <taxon>Tylenchoidea</taxon>
        <taxon>Heteroderidae</taxon>
        <taxon>Heteroderinae</taxon>
        <taxon>Globodera</taxon>
    </lineage>
</organism>
<dbReference type="WBParaSite" id="Gr19_v10_g11363.t1">
    <property type="protein sequence ID" value="Gr19_v10_g11363.t1"/>
    <property type="gene ID" value="Gr19_v10_g11363"/>
</dbReference>
<dbReference type="InterPro" id="IPR005069">
    <property type="entry name" value="Nucl-diP-sugar_transferase"/>
</dbReference>
<evidence type="ECO:0000313" key="4">
    <source>
        <dbReference type="WBParaSite" id="Gr19_v10_g11363.t1"/>
    </source>
</evidence>
<name>A0A914GWB8_GLORO</name>
<dbReference type="Proteomes" id="UP000887572">
    <property type="component" value="Unplaced"/>
</dbReference>
<dbReference type="PANTHER" id="PTHR31967">
    <property type="entry name" value="GROUNDHOG (HEDGEHOG-LIKE FAMILY)-RELATED"/>
    <property type="match status" value="1"/>
</dbReference>
<evidence type="ECO:0000259" key="2">
    <source>
        <dbReference type="Pfam" id="PF03407"/>
    </source>
</evidence>
<reference evidence="4" key="1">
    <citation type="submission" date="2022-11" db="UniProtKB">
        <authorList>
            <consortium name="WormBaseParasite"/>
        </authorList>
    </citation>
    <scope>IDENTIFICATION</scope>
</reference>
<protein>
    <submittedName>
        <fullName evidence="4">Nucleotide-diphospho-sugar transferase domain-containing protein</fullName>
    </submittedName>
</protein>
<evidence type="ECO:0000313" key="3">
    <source>
        <dbReference type="Proteomes" id="UP000887572"/>
    </source>
</evidence>
<keyword evidence="1" id="KW-0732">Signal</keyword>
<dbReference type="PANTHER" id="PTHR31967:SF10">
    <property type="entry name" value="NUCLEOTIDE-DIPHOSPHO-SUGAR TRANSFERASE DOMAIN-CONTAINING PROTEIN"/>
    <property type="match status" value="1"/>
</dbReference>
<feature type="chain" id="PRO_5037457775" evidence="1">
    <location>
        <begin position="25"/>
        <end position="334"/>
    </location>
</feature>
<feature type="domain" description="Nucleotide-diphospho-sugar transferase" evidence="2">
    <location>
        <begin position="93"/>
        <end position="196"/>
    </location>
</feature>